<evidence type="ECO:0000256" key="1">
    <source>
        <dbReference type="SAM" id="SignalP"/>
    </source>
</evidence>
<reference evidence="2 3" key="1">
    <citation type="journal article" date="2021" name="Angew. Chem. Int. Ed. Engl.">
        <title>A novel family of nonribosomal peptides modulate collective behavior in Pseudovibrio bacteria isolated from marine sponges.</title>
        <authorList>
            <person name="Ioca L.P."/>
            <person name="Dai Y."/>
            <person name="Kunakom S."/>
            <person name="Diaz-Espinosa J."/>
            <person name="Krunic A."/>
            <person name="Crnkovic C.M."/>
            <person name="Orjala J."/>
            <person name="Sanchez L.M."/>
            <person name="Ferreira A.G."/>
            <person name="Berlinck R.G.S."/>
            <person name="Eustaquio A.S."/>
        </authorList>
    </citation>
    <scope>NUCLEOTIDE SEQUENCE [LARGE SCALE GENOMIC DNA]</scope>
    <source>
        <strain evidence="2 3">Ab134</strain>
    </source>
</reference>
<feature type="chain" id="PRO_5045894891" evidence="1">
    <location>
        <begin position="29"/>
        <end position="263"/>
    </location>
</feature>
<dbReference type="Proteomes" id="UP000680706">
    <property type="component" value="Chromosome"/>
</dbReference>
<proteinExistence type="predicted"/>
<name>A0ABX8AJA5_9HYPH</name>
<protein>
    <submittedName>
        <fullName evidence="2">Uncharacterized protein</fullName>
    </submittedName>
</protein>
<gene>
    <name evidence="2" type="ORF">KGB56_17625</name>
</gene>
<dbReference type="EMBL" id="CP074126">
    <property type="protein sequence ID" value="QUS55158.1"/>
    <property type="molecule type" value="Genomic_DNA"/>
</dbReference>
<keyword evidence="3" id="KW-1185">Reference proteome</keyword>
<keyword evidence="1" id="KW-0732">Signal</keyword>
<accession>A0ABX8AJA5</accession>
<evidence type="ECO:0000313" key="3">
    <source>
        <dbReference type="Proteomes" id="UP000680706"/>
    </source>
</evidence>
<feature type="signal peptide" evidence="1">
    <location>
        <begin position="1"/>
        <end position="28"/>
    </location>
</feature>
<evidence type="ECO:0000313" key="2">
    <source>
        <dbReference type="EMBL" id="QUS55158.1"/>
    </source>
</evidence>
<sequence length="263" mass="29327">MRVRGSVPFLKTVIGAMLACLVANHASADGANYWIDESTDFTGNGCQNSDLNDVTSSLRSELNNRGWTGTRWSNANAWPEDFIEQNLGGIDHVAGDARTLSVYAGHGWRALIQFGFQRNGVCTVSFPNSTRLGTQGGDEAVYAMWVTSCTVNLDSLSSHFDQAIRQTFGYHNSPSVKDDQPRDFFRETDDLRNERAWIEEMEDRPGWFTGDNSPIALTFGLSPNHCDWVQDTAKLRDQTLLYQAPSPDTHYCYLMFDNGQSGC</sequence>
<organism evidence="2 3">
    <name type="scientific">Pseudovibrio brasiliensis</name>
    <dbReference type="NCBI Taxonomy" id="1898042"/>
    <lineage>
        <taxon>Bacteria</taxon>
        <taxon>Pseudomonadati</taxon>
        <taxon>Pseudomonadota</taxon>
        <taxon>Alphaproteobacteria</taxon>
        <taxon>Hyphomicrobiales</taxon>
        <taxon>Stappiaceae</taxon>
        <taxon>Pseudovibrio</taxon>
    </lineage>
</organism>
<dbReference type="RefSeq" id="WP_143508334.1">
    <property type="nucleotide sequence ID" value="NZ_CP074126.1"/>
</dbReference>